<dbReference type="EMBL" id="JACAZF010000011">
    <property type="protein sequence ID" value="KAF7292824.1"/>
    <property type="molecule type" value="Genomic_DNA"/>
</dbReference>
<dbReference type="GO" id="GO:0034456">
    <property type="term" value="C:UTP-C complex"/>
    <property type="evidence" value="ECO:0007669"/>
    <property type="project" value="TreeGrafter"/>
</dbReference>
<sequence>MSSSTISGFTVLPISYGHDATHYLYARAHAGSKKSPSSNALPDQRTLFLVNVPPDATERELIMLFKNSGTVERVLFDGDAAIEELDDDEDESDAEEQAEVLAEAEDSQPARKKRKLDAKNKKPVVIPLPSPPLRRLRETGRTAHVVFLDQSSLERALVPYSKPRPWPTSEEPSGLAHYIARYDAARPPLDIIRAHADSAMELFEYELRQTKQQSKYRKGEDIVDEDGFTLVTRGGAYGKNLGGGVGVASKKFQETGETTTRPKKAEKKEKKNFYAFQKAEKQRNDLLELKKNWEADKAKVEKLKAARKFKPY</sequence>
<dbReference type="Gene3D" id="3.30.70.330">
    <property type="match status" value="1"/>
</dbReference>
<organism evidence="6 7">
    <name type="scientific">Mycena indigotica</name>
    <dbReference type="NCBI Taxonomy" id="2126181"/>
    <lineage>
        <taxon>Eukaryota</taxon>
        <taxon>Fungi</taxon>
        <taxon>Dikarya</taxon>
        <taxon>Basidiomycota</taxon>
        <taxon>Agaricomycotina</taxon>
        <taxon>Agaricomycetes</taxon>
        <taxon>Agaricomycetidae</taxon>
        <taxon>Agaricales</taxon>
        <taxon>Marasmiineae</taxon>
        <taxon>Mycenaceae</taxon>
        <taxon>Mycena</taxon>
    </lineage>
</organism>
<feature type="compositionally biased region" description="Acidic residues" evidence="4">
    <location>
        <begin position="84"/>
        <end position="106"/>
    </location>
</feature>
<evidence type="ECO:0000256" key="2">
    <source>
        <dbReference type="PROSITE-ProRule" id="PRU00176"/>
    </source>
</evidence>
<dbReference type="InterPro" id="IPR000504">
    <property type="entry name" value="RRM_dom"/>
</dbReference>
<evidence type="ECO:0000259" key="5">
    <source>
        <dbReference type="PROSITE" id="PS50102"/>
    </source>
</evidence>
<feature type="coiled-coil region" evidence="3">
    <location>
        <begin position="276"/>
        <end position="303"/>
    </location>
</feature>
<comment type="caution">
    <text evidence="6">The sequence shown here is derived from an EMBL/GenBank/DDBJ whole genome shotgun (WGS) entry which is preliminary data.</text>
</comment>
<protein>
    <recommendedName>
        <fullName evidence="5">RRM domain-containing protein</fullName>
    </recommendedName>
</protein>
<dbReference type="RefSeq" id="XP_037215252.1">
    <property type="nucleotide sequence ID" value="XM_037368326.1"/>
</dbReference>
<dbReference type="Gene3D" id="6.10.250.1770">
    <property type="match status" value="1"/>
</dbReference>
<dbReference type="InterPro" id="IPR040446">
    <property type="entry name" value="RRP7"/>
</dbReference>
<dbReference type="PROSITE" id="PS50102">
    <property type="entry name" value="RRM"/>
    <property type="match status" value="1"/>
</dbReference>
<gene>
    <name evidence="6" type="ORF">MIND_01181300</name>
</gene>
<accession>A0A8H6VYH9</accession>
<dbReference type="GO" id="GO:0006364">
    <property type="term" value="P:rRNA processing"/>
    <property type="evidence" value="ECO:0007669"/>
    <property type="project" value="TreeGrafter"/>
</dbReference>
<dbReference type="PANTHER" id="PTHR13191">
    <property type="entry name" value="RIBOSOMAL RNA PROCESSING PROTEIN 7-RELATED"/>
    <property type="match status" value="1"/>
</dbReference>
<dbReference type="Proteomes" id="UP000636479">
    <property type="component" value="Unassembled WGS sequence"/>
</dbReference>
<dbReference type="InterPro" id="IPR035979">
    <property type="entry name" value="RBD_domain_sf"/>
</dbReference>
<feature type="domain" description="RRM" evidence="5">
    <location>
        <begin position="45"/>
        <end position="123"/>
    </location>
</feature>
<dbReference type="InterPro" id="IPR012677">
    <property type="entry name" value="Nucleotide-bd_a/b_plait_sf"/>
</dbReference>
<keyword evidence="3" id="KW-0175">Coiled coil</keyword>
<dbReference type="AlphaFoldDB" id="A0A8H6VYH9"/>
<name>A0A8H6VYH9_9AGAR</name>
<evidence type="ECO:0000313" key="6">
    <source>
        <dbReference type="EMBL" id="KAF7292824.1"/>
    </source>
</evidence>
<dbReference type="SUPFAM" id="SSF54928">
    <property type="entry name" value="RNA-binding domain, RBD"/>
    <property type="match status" value="1"/>
</dbReference>
<evidence type="ECO:0000256" key="4">
    <source>
        <dbReference type="SAM" id="MobiDB-lite"/>
    </source>
</evidence>
<comment type="similarity">
    <text evidence="1">Belongs to the RRP7 family.</text>
</comment>
<dbReference type="OrthoDB" id="5390at2759"/>
<evidence type="ECO:0000256" key="1">
    <source>
        <dbReference type="ARBA" id="ARBA00006110"/>
    </source>
</evidence>
<feature type="region of interest" description="Disordered" evidence="4">
    <location>
        <begin position="84"/>
        <end position="133"/>
    </location>
</feature>
<dbReference type="InterPro" id="IPR024326">
    <property type="entry name" value="RRP7_C"/>
</dbReference>
<evidence type="ECO:0000313" key="7">
    <source>
        <dbReference type="Proteomes" id="UP000636479"/>
    </source>
</evidence>
<dbReference type="GO" id="GO:0003723">
    <property type="term" value="F:RNA binding"/>
    <property type="evidence" value="ECO:0007669"/>
    <property type="project" value="UniProtKB-UniRule"/>
</dbReference>
<dbReference type="PANTHER" id="PTHR13191:SF0">
    <property type="entry name" value="RIBOSOMAL RNA-PROCESSING PROTEIN 7 HOMOLOG A-RELATED"/>
    <property type="match status" value="1"/>
</dbReference>
<keyword evidence="7" id="KW-1185">Reference proteome</keyword>
<evidence type="ECO:0000256" key="3">
    <source>
        <dbReference type="SAM" id="Coils"/>
    </source>
</evidence>
<dbReference type="Pfam" id="PF17799">
    <property type="entry name" value="RRM_Rrp7"/>
    <property type="match status" value="1"/>
</dbReference>
<keyword evidence="2" id="KW-0694">RNA-binding</keyword>
<dbReference type="GO" id="GO:0032545">
    <property type="term" value="C:CURI complex"/>
    <property type="evidence" value="ECO:0007669"/>
    <property type="project" value="TreeGrafter"/>
</dbReference>
<dbReference type="InterPro" id="IPR040447">
    <property type="entry name" value="RRM_Rrp7"/>
</dbReference>
<proteinExistence type="inferred from homology"/>
<dbReference type="GO" id="GO:0000028">
    <property type="term" value="P:ribosomal small subunit assembly"/>
    <property type="evidence" value="ECO:0007669"/>
    <property type="project" value="TreeGrafter"/>
</dbReference>
<dbReference type="GeneID" id="59350842"/>
<dbReference type="Pfam" id="PF12923">
    <property type="entry name" value="RRP7"/>
    <property type="match status" value="1"/>
</dbReference>
<reference evidence="6" key="1">
    <citation type="submission" date="2020-05" db="EMBL/GenBank/DDBJ databases">
        <title>Mycena genomes resolve the evolution of fungal bioluminescence.</title>
        <authorList>
            <person name="Tsai I.J."/>
        </authorList>
    </citation>
    <scope>NUCLEOTIDE SEQUENCE</scope>
    <source>
        <strain evidence="6">171206Taipei</strain>
    </source>
</reference>